<proteinExistence type="predicted"/>
<dbReference type="EMBL" id="CAIIXF020000010">
    <property type="protein sequence ID" value="CAH1795979.1"/>
    <property type="molecule type" value="Genomic_DNA"/>
</dbReference>
<dbReference type="InterPro" id="IPR029034">
    <property type="entry name" value="Cystine-knot_cytokine"/>
</dbReference>
<name>A0A8J1TVI2_OWEFU</name>
<dbReference type="OrthoDB" id="6493004at2759"/>
<comment type="caution">
    <text evidence="1">The sequence shown here is derived from an EMBL/GenBank/DDBJ whole genome shotgun (WGS) entry which is preliminary data.</text>
</comment>
<reference evidence="1" key="1">
    <citation type="submission" date="2022-03" db="EMBL/GenBank/DDBJ databases">
        <authorList>
            <person name="Martin C."/>
        </authorList>
    </citation>
    <scope>NUCLEOTIDE SEQUENCE</scope>
</reference>
<sequence length="185" mass="21126">METPYNVCVLSVLCLFLVAVCDAESRYRETCRKRLMLKIIRPEGCFPRSLPMFGCHGTCISYTEVSRTNTSELTRHCTCCQSIGQNRIRTATFTCRRKNANTYHQILLQIAVPTECECRPCRDGLVASVGMTASKRSEDNEGTQFEGEIEERDVDQQDLTDIYMNEENYESQLIDGLKNNIDIKN</sequence>
<organism evidence="1 2">
    <name type="scientific">Owenia fusiformis</name>
    <name type="common">Polychaete worm</name>
    <dbReference type="NCBI Taxonomy" id="6347"/>
    <lineage>
        <taxon>Eukaryota</taxon>
        <taxon>Metazoa</taxon>
        <taxon>Spiralia</taxon>
        <taxon>Lophotrochozoa</taxon>
        <taxon>Annelida</taxon>
        <taxon>Polychaeta</taxon>
        <taxon>Sedentaria</taxon>
        <taxon>Canalipalpata</taxon>
        <taxon>Sabellida</taxon>
        <taxon>Oweniida</taxon>
        <taxon>Oweniidae</taxon>
        <taxon>Owenia</taxon>
    </lineage>
</organism>
<gene>
    <name evidence="1" type="ORF">OFUS_LOCUS20442</name>
</gene>
<evidence type="ECO:0000313" key="2">
    <source>
        <dbReference type="Proteomes" id="UP000749559"/>
    </source>
</evidence>
<dbReference type="Proteomes" id="UP000749559">
    <property type="component" value="Unassembled WGS sequence"/>
</dbReference>
<evidence type="ECO:0000313" key="1">
    <source>
        <dbReference type="EMBL" id="CAH1795979.1"/>
    </source>
</evidence>
<dbReference type="AlphaFoldDB" id="A0A8J1TVI2"/>
<protein>
    <submittedName>
        <fullName evidence="1">Uncharacterized protein</fullName>
    </submittedName>
</protein>
<dbReference type="Gene3D" id="2.10.90.10">
    <property type="entry name" value="Cystine-knot cytokines"/>
    <property type="match status" value="1"/>
</dbReference>
<accession>A0A8J1TVI2</accession>
<keyword evidence="2" id="KW-1185">Reference proteome</keyword>